<dbReference type="OrthoDB" id="474108at2"/>
<reference evidence="1 2" key="1">
    <citation type="journal article" date="2016" name="Biochim. Biophys. Acta">
        <title>Characterization of red-shifted phycobilisomes isolated from the chlorophyll f-containing cyanobacterium Halomicronema hongdechloris.</title>
        <authorList>
            <person name="Li Y."/>
            <person name="Lin Y."/>
            <person name="Garvey C.J."/>
            <person name="Birch D."/>
            <person name="Corkery R.W."/>
            <person name="Loughlin P.C."/>
            <person name="Scheer H."/>
            <person name="Willows R.D."/>
            <person name="Chen M."/>
        </authorList>
    </citation>
    <scope>NUCLEOTIDE SEQUENCE [LARGE SCALE GENOMIC DNA]</scope>
    <source>
        <strain evidence="1 2">C2206</strain>
    </source>
</reference>
<dbReference type="InterPro" id="IPR027417">
    <property type="entry name" value="P-loop_NTPase"/>
</dbReference>
<dbReference type="AlphaFoldDB" id="A0A1Z3HKR0"/>
<organism evidence="1 2">
    <name type="scientific">Halomicronema hongdechloris C2206</name>
    <dbReference type="NCBI Taxonomy" id="1641165"/>
    <lineage>
        <taxon>Bacteria</taxon>
        <taxon>Bacillati</taxon>
        <taxon>Cyanobacteriota</taxon>
        <taxon>Cyanophyceae</taxon>
        <taxon>Nodosilineales</taxon>
        <taxon>Nodosilineaceae</taxon>
        <taxon>Halomicronema</taxon>
    </lineage>
</organism>
<name>A0A1Z3HKR0_9CYAN</name>
<evidence type="ECO:0000313" key="2">
    <source>
        <dbReference type="Proteomes" id="UP000191901"/>
    </source>
</evidence>
<evidence type="ECO:0000313" key="1">
    <source>
        <dbReference type="EMBL" id="ASC70899.1"/>
    </source>
</evidence>
<dbReference type="KEGG" id="hhg:XM38_018470"/>
<accession>A0A1Z3HKR0</accession>
<sequence length="626" mass="70772">MPAFTSLDEINRAIQTHNPFDRHFVVKTQQIWANELPDIPSINSHASKAILDAAKKIEESRIATLGIALLAPKGRGKTHILSRIRHRLQEQGNGVFVYLSEYGNLSSIKHQFLQGLVLSLRKPGSQEVMQCQEVVTALLNHALEKDFTPHHLIAQFPRAVAKNPQLIEKIIAKVFQLNLGVEDPYIIRALLWTLSAVHAPYALNWLAGKEITESQANRLGLPEVSERDQEIYAFSSAMQLLNLISHYKTPIICFDELDGAECGDEDVVDVSGFTRAMVVASLGKDIYNSLRCGILVTTMYPQTWQTEVKILPQNEAIEDRIAEQKIELRPLNEDTTVELVKCWLQRFYQQHDLEPPHELYPFDESELRDIGRGKPTVREFLKLCAERFSVVPIDSVEEVSRVYDEIESSLEDILDDNQKIANALAFAFTRLSGQTLEGVTIESVDREVAPKYKSSGYMQFRIIGRENGNEVKIGVGVLQNSHGKSVGAGIKRLTWYRDFDLTRGCLVRSKTIAPHWRTANDCLRRLTQELGGEWAGFQPEEMRPLIALREVARSLEDYDLSQDAFEKFLNQRKDLILENLLIREILSDPSGEAPVEVTDEDEEFERAIAEAAESDDDVAEELLLAS</sequence>
<dbReference type="STRING" id="1641165.XM38_19625"/>
<gene>
    <name evidence="1" type="ORF">XM38_018470</name>
</gene>
<keyword evidence="2" id="KW-1185">Reference proteome</keyword>
<evidence type="ECO:0008006" key="3">
    <source>
        <dbReference type="Google" id="ProtNLM"/>
    </source>
</evidence>
<protein>
    <recommendedName>
        <fullName evidence="3">Orc1-like AAA ATPase domain-containing protein</fullName>
    </recommendedName>
</protein>
<proteinExistence type="predicted"/>
<dbReference type="EMBL" id="CP021983">
    <property type="protein sequence ID" value="ASC70899.1"/>
    <property type="molecule type" value="Genomic_DNA"/>
</dbReference>
<dbReference type="RefSeq" id="WP_080811962.1">
    <property type="nucleotide sequence ID" value="NZ_CP021983.2"/>
</dbReference>
<dbReference type="Proteomes" id="UP000191901">
    <property type="component" value="Chromosome"/>
</dbReference>
<dbReference type="SUPFAM" id="SSF52540">
    <property type="entry name" value="P-loop containing nucleoside triphosphate hydrolases"/>
    <property type="match status" value="1"/>
</dbReference>